<evidence type="ECO:0000256" key="2">
    <source>
        <dbReference type="ARBA" id="ARBA00022741"/>
    </source>
</evidence>
<dbReference type="Pfam" id="PF05157">
    <property type="entry name" value="MshEN"/>
    <property type="match status" value="1"/>
</dbReference>
<comment type="similarity">
    <text evidence="1">Belongs to the GSP E family.</text>
</comment>
<gene>
    <name evidence="5" type="ORF">QFW77_03490</name>
</gene>
<dbReference type="SUPFAM" id="SSF160246">
    <property type="entry name" value="EspE N-terminal domain-like"/>
    <property type="match status" value="1"/>
</dbReference>
<protein>
    <submittedName>
        <fullName evidence="5">GspE/PulE family protein</fullName>
    </submittedName>
</protein>
<dbReference type="InterPro" id="IPR007831">
    <property type="entry name" value="T2SS_GspE_N"/>
</dbReference>
<dbReference type="InterPro" id="IPR003593">
    <property type="entry name" value="AAA+_ATPase"/>
</dbReference>
<keyword evidence="6" id="KW-1185">Reference proteome</keyword>
<comment type="caution">
    <text evidence="5">The sequence shown here is derived from an EMBL/GenBank/DDBJ whole genome shotgun (WGS) entry which is preliminary data.</text>
</comment>
<evidence type="ECO:0000259" key="4">
    <source>
        <dbReference type="PROSITE" id="PS00662"/>
    </source>
</evidence>
<feature type="domain" description="Bacterial type II secretion system protein E" evidence="4">
    <location>
        <begin position="381"/>
        <end position="395"/>
    </location>
</feature>
<accession>A0ABT6J5E8</accession>
<dbReference type="InterPro" id="IPR001482">
    <property type="entry name" value="T2SS/T4SS_dom"/>
</dbReference>
<dbReference type="Proteomes" id="UP001156940">
    <property type="component" value="Unassembled WGS sequence"/>
</dbReference>
<organism evidence="5 6">
    <name type="scientific">Luteimonas endophytica</name>
    <dbReference type="NCBI Taxonomy" id="3042023"/>
    <lineage>
        <taxon>Bacteria</taxon>
        <taxon>Pseudomonadati</taxon>
        <taxon>Pseudomonadota</taxon>
        <taxon>Gammaproteobacteria</taxon>
        <taxon>Lysobacterales</taxon>
        <taxon>Lysobacteraceae</taxon>
        <taxon>Luteimonas</taxon>
    </lineage>
</organism>
<evidence type="ECO:0000256" key="1">
    <source>
        <dbReference type="ARBA" id="ARBA00006611"/>
    </source>
</evidence>
<name>A0ABT6J5E8_9GAMM</name>
<dbReference type="EMBL" id="JARXRM010000016">
    <property type="protein sequence ID" value="MDH5822057.1"/>
    <property type="molecule type" value="Genomic_DNA"/>
</dbReference>
<dbReference type="PANTHER" id="PTHR30258:SF13">
    <property type="entry name" value="SECRETION PATHWAY ATPASE-RELATED"/>
    <property type="match status" value="1"/>
</dbReference>
<dbReference type="SUPFAM" id="SSF52540">
    <property type="entry name" value="P-loop containing nucleoside triphosphate hydrolases"/>
    <property type="match status" value="1"/>
</dbReference>
<dbReference type="SMART" id="SM00382">
    <property type="entry name" value="AAA"/>
    <property type="match status" value="1"/>
</dbReference>
<evidence type="ECO:0000313" key="5">
    <source>
        <dbReference type="EMBL" id="MDH5822057.1"/>
    </source>
</evidence>
<dbReference type="Gene3D" id="3.30.300.160">
    <property type="entry name" value="Type II secretion system, protein E, N-terminal domain"/>
    <property type="match status" value="1"/>
</dbReference>
<dbReference type="PANTHER" id="PTHR30258">
    <property type="entry name" value="TYPE II SECRETION SYSTEM PROTEIN GSPE-RELATED"/>
    <property type="match status" value="1"/>
</dbReference>
<sequence length="565" mass="62162">MLDAEQADRARVSGRHGRGLEAVHPLVLLANLKLPSARVPGTELGLEQLTEWLATASGHPYRRIDPTRLDVAGVTDLISHAYARRHRILPLEVGGDHALIATSEPMALDWLADLQRLLRRRIDLVVASPLDLHRYTMEFFGVTRSVRGARDVREEGAAPSFEQLVELGRSGDVNADDHHIVNIVDWLLQYAYGQRASDIHLEPRRDVGRVRFRIDGLLHKVFEMPPPVMSAVISRIKVLGRMDLGERRRPQDGRIKTRSPGGSEVEMRLSTMPTAFGEKCVMRIFDPDTAFKPIEQLGFDDAEAAAWNALVQQPHGIVLVTGPTGSGKTTTLYSALKRLATPDLNICTIEDPIEMVWPEFNQTQVHTAIDLTFASGVRTLLRQDPDIIMIGEIRDLDTAQMAVQASLTGHLVLSTLHTNDAPSAVTRLLDLGLPHYLIASTLNGVLAQRLVRTLCPHCRQPREVPDEAWQALLGDGARPPPGETQGAVGCLECRNTGYLGRVGLYELMPVTPALRARIRPDMELAGFTAAARQGGLRTLRDAAAAKVAQGLTTVEEVLTVLPPRE</sequence>
<evidence type="ECO:0000256" key="3">
    <source>
        <dbReference type="ARBA" id="ARBA00022840"/>
    </source>
</evidence>
<dbReference type="Gene3D" id="3.40.50.300">
    <property type="entry name" value="P-loop containing nucleotide triphosphate hydrolases"/>
    <property type="match status" value="1"/>
</dbReference>
<dbReference type="CDD" id="cd01129">
    <property type="entry name" value="PulE-GspE-like"/>
    <property type="match status" value="1"/>
</dbReference>
<keyword evidence="2" id="KW-0547">Nucleotide-binding</keyword>
<reference evidence="5 6" key="1">
    <citation type="submission" date="2023-04" db="EMBL/GenBank/DDBJ databases">
        <title>Luteimonas endophyticus RD2P54.</title>
        <authorList>
            <person name="Sun J.-Q."/>
        </authorList>
    </citation>
    <scope>NUCLEOTIDE SEQUENCE [LARGE SCALE GENOMIC DNA]</scope>
    <source>
        <strain evidence="5 6">RD2P54</strain>
    </source>
</reference>
<keyword evidence="3" id="KW-0067">ATP-binding</keyword>
<evidence type="ECO:0000313" key="6">
    <source>
        <dbReference type="Proteomes" id="UP001156940"/>
    </source>
</evidence>
<dbReference type="InterPro" id="IPR027417">
    <property type="entry name" value="P-loop_NTPase"/>
</dbReference>
<dbReference type="Gene3D" id="3.30.450.90">
    <property type="match status" value="1"/>
</dbReference>
<dbReference type="InterPro" id="IPR037257">
    <property type="entry name" value="T2SS_E_N_sf"/>
</dbReference>
<dbReference type="Pfam" id="PF00437">
    <property type="entry name" value="T2SSE"/>
    <property type="match status" value="1"/>
</dbReference>
<dbReference type="PROSITE" id="PS00662">
    <property type="entry name" value="T2SP_E"/>
    <property type="match status" value="1"/>
</dbReference>
<proteinExistence type="inferred from homology"/>